<feature type="domain" description="DNA methylase adenine-specific" evidence="2">
    <location>
        <begin position="142"/>
        <end position="502"/>
    </location>
</feature>
<dbReference type="PATRIC" id="fig|1244083.3.peg.1049"/>
<organism evidence="3 4">
    <name type="scientific">Campylobacter showae CSUNSWCD</name>
    <dbReference type="NCBI Taxonomy" id="1244083"/>
    <lineage>
        <taxon>Bacteria</taxon>
        <taxon>Pseudomonadati</taxon>
        <taxon>Campylobacterota</taxon>
        <taxon>Epsilonproteobacteria</taxon>
        <taxon>Campylobacterales</taxon>
        <taxon>Campylobacteraceae</taxon>
        <taxon>Campylobacter</taxon>
    </lineage>
</organism>
<gene>
    <name evidence="3" type="ORF">CSUNSWCD_1808</name>
</gene>
<dbReference type="Proteomes" id="UP000011939">
    <property type="component" value="Unassembled WGS sequence"/>
</dbReference>
<dbReference type="AlphaFoldDB" id="M5IG89"/>
<name>M5IG89_9BACT</name>
<dbReference type="EMBL" id="AMZQ01000006">
    <property type="protein sequence ID" value="EKU11482.1"/>
    <property type="molecule type" value="Genomic_DNA"/>
</dbReference>
<dbReference type="RefSeq" id="WP_009494498.1">
    <property type="nucleotide sequence ID" value="NZ_AMZQ01000006.1"/>
</dbReference>
<dbReference type="InterPro" id="IPR029063">
    <property type="entry name" value="SAM-dependent_MTases_sf"/>
</dbReference>
<sequence length="676" mass="78309">MQVDRLQTETLKDIILKVEQRFGANDSSDKAFEEIFKLIFIKLYDEIKSSIDADTIALDIDRHNIALKDIDDSKFRTMEFRVREIDTLDDIQDKFNELFKKAKAKWNGVFPKNSVLDMGQATLKSCVKELQYVKLFNSNLEVVDEAFEHLVNKNQKGDMGQYFTPRYVIDMCVKMLNPKPDEKMIDTAAGSCGFPMHTIFYVWKQLNPEAPNLFTTRSRTSEELEYVVNNVFGIDFSEKSVRVGRMLNIIAGDGHTNVIELNTLDYSNWKKSYTSIEKWQEKYQAGFLKLSGMSSNSNTHDDKKRFHSFKFDILMANPPFAGDLDNKEQFKIYELGKNSKGKLQNKVGRDILFIERNLNFLKPGGRMAVVLPQGRFNNANDRYIRDYIAEKCRILAVVGLHENVFKPHTGTKTSVLFVQKWTDERCGYPNICPKPASDENGDIDYPIFFATMQEPSKDNSGNKIYVNENYVRWTSYEYETKVSYIRKSDKAEVTRSEYDLAKKKSDYKVKIETHKSLNEHKTSDNKELFIKDNFVAEFGELGLHRKWILKNVEFKDKAADSNEILSIEEFLNLDEHIRGNYKEIPIIGKNTKAPISLDEYNSLDKSIQKYYLVAEDIAEVTKRVKDTHGHIFVKHDLFNHDPNMQNPNPNNIYSKNGIAEAFIEFAKAQNLSFWSE</sequence>
<dbReference type="PANTHER" id="PTHR42998">
    <property type="entry name" value="TYPE I RESTRICTION ENZYME HINDVIIP M PROTEIN-RELATED"/>
    <property type="match status" value="1"/>
</dbReference>
<dbReference type="SUPFAM" id="SSF53335">
    <property type="entry name" value="S-adenosyl-L-methionine-dependent methyltransferases"/>
    <property type="match status" value="1"/>
</dbReference>
<dbReference type="OrthoDB" id="9784823at2"/>
<dbReference type="eggNOG" id="COG0286">
    <property type="taxonomic scope" value="Bacteria"/>
</dbReference>
<dbReference type="InterPro" id="IPR052916">
    <property type="entry name" value="Type-I_RE_MTase_Subunit"/>
</dbReference>
<comment type="similarity">
    <text evidence="1">Belongs to the N(4)/N(6)-methyltransferase family.</text>
</comment>
<dbReference type="Gene3D" id="3.40.50.150">
    <property type="entry name" value="Vaccinia Virus protein VP39"/>
    <property type="match status" value="1"/>
</dbReference>
<evidence type="ECO:0000256" key="1">
    <source>
        <dbReference type="ARBA" id="ARBA00006594"/>
    </source>
</evidence>
<dbReference type="PANTHER" id="PTHR42998:SF1">
    <property type="entry name" value="TYPE I RESTRICTION ENZYME HINDI METHYLASE SUBUNIT"/>
    <property type="match status" value="1"/>
</dbReference>
<dbReference type="GO" id="GO:0003677">
    <property type="term" value="F:DNA binding"/>
    <property type="evidence" value="ECO:0007669"/>
    <property type="project" value="InterPro"/>
</dbReference>
<dbReference type="Pfam" id="PF02384">
    <property type="entry name" value="N6_Mtase"/>
    <property type="match status" value="1"/>
</dbReference>
<evidence type="ECO:0000259" key="2">
    <source>
        <dbReference type="Pfam" id="PF02384"/>
    </source>
</evidence>
<reference evidence="3 4" key="1">
    <citation type="journal article" date="2013" name="Genome Announc.">
        <title>Genome Sequence of Campylobacter showae UNSWCD, Isolated from a Patient with Crohn's Disease.</title>
        <authorList>
            <person name="Tay A.P."/>
            <person name="Kaakoush N.O."/>
            <person name="Deshpande N.P."/>
            <person name="Chen Z."/>
            <person name="Mitchell H."/>
            <person name="Wilkins M.R."/>
        </authorList>
    </citation>
    <scope>NUCLEOTIDE SEQUENCE [LARGE SCALE GENOMIC DNA]</scope>
    <source>
        <strain evidence="3 4">CSUNSWCD</strain>
    </source>
</reference>
<evidence type="ECO:0000313" key="3">
    <source>
        <dbReference type="EMBL" id="EKU11482.1"/>
    </source>
</evidence>
<dbReference type="PRINTS" id="PR00507">
    <property type="entry name" value="N12N6MTFRASE"/>
</dbReference>
<dbReference type="STRING" id="1244083.CSUNSWCD_1808"/>
<evidence type="ECO:0000313" key="4">
    <source>
        <dbReference type="Proteomes" id="UP000011939"/>
    </source>
</evidence>
<accession>M5IG89</accession>
<protein>
    <submittedName>
        <fullName evidence="3">Type I restriction-modification enzyme M subunit</fullName>
    </submittedName>
</protein>
<dbReference type="InterPro" id="IPR003356">
    <property type="entry name" value="DNA_methylase_A-5"/>
</dbReference>
<proteinExistence type="inferred from homology"/>
<dbReference type="GO" id="GO:0008170">
    <property type="term" value="F:N-methyltransferase activity"/>
    <property type="evidence" value="ECO:0007669"/>
    <property type="project" value="InterPro"/>
</dbReference>
<comment type="caution">
    <text evidence="3">The sequence shown here is derived from an EMBL/GenBank/DDBJ whole genome shotgun (WGS) entry which is preliminary data.</text>
</comment>
<dbReference type="REBASE" id="62094">
    <property type="entry name" value="M.Csh3277ORF1808P"/>
</dbReference>